<dbReference type="Proteomes" id="UP000274909">
    <property type="component" value="Unassembled WGS sequence"/>
</dbReference>
<feature type="transmembrane region" description="Helical" evidence="2">
    <location>
        <begin position="61"/>
        <end position="79"/>
    </location>
</feature>
<feature type="transmembrane region" description="Helical" evidence="2">
    <location>
        <begin position="140"/>
        <end position="160"/>
    </location>
</feature>
<dbReference type="OrthoDB" id="5120324at2"/>
<evidence type="ECO:0008006" key="5">
    <source>
        <dbReference type="Google" id="ProtNLM"/>
    </source>
</evidence>
<dbReference type="EMBL" id="RZGZ01000002">
    <property type="protein sequence ID" value="RUR01615.1"/>
    <property type="molecule type" value="Genomic_DNA"/>
</dbReference>
<evidence type="ECO:0000313" key="3">
    <source>
        <dbReference type="EMBL" id="RUR01615.1"/>
    </source>
</evidence>
<dbReference type="RefSeq" id="WP_127049324.1">
    <property type="nucleotide sequence ID" value="NZ_RZGZ01000002.1"/>
</dbReference>
<feature type="transmembrane region" description="Helical" evidence="2">
    <location>
        <begin position="111"/>
        <end position="134"/>
    </location>
</feature>
<evidence type="ECO:0000256" key="2">
    <source>
        <dbReference type="SAM" id="Phobius"/>
    </source>
</evidence>
<organism evidence="3 4">
    <name type="scientific">Labedella endophytica</name>
    <dbReference type="NCBI Taxonomy" id="1523160"/>
    <lineage>
        <taxon>Bacteria</taxon>
        <taxon>Bacillati</taxon>
        <taxon>Actinomycetota</taxon>
        <taxon>Actinomycetes</taxon>
        <taxon>Micrococcales</taxon>
        <taxon>Microbacteriaceae</taxon>
        <taxon>Labedella</taxon>
    </lineage>
</organism>
<evidence type="ECO:0000313" key="4">
    <source>
        <dbReference type="Proteomes" id="UP000274909"/>
    </source>
</evidence>
<proteinExistence type="predicted"/>
<reference evidence="3 4" key="1">
    <citation type="submission" date="2018-12" db="EMBL/GenBank/DDBJ databases">
        <authorList>
            <person name="Li F."/>
        </authorList>
    </citation>
    <scope>NUCLEOTIDE SEQUENCE [LARGE SCALE GENOMIC DNA]</scope>
    <source>
        <strain evidence="3 4">EGI 6500705</strain>
    </source>
</reference>
<feature type="transmembrane region" description="Helical" evidence="2">
    <location>
        <begin position="36"/>
        <end position="54"/>
    </location>
</feature>
<comment type="caution">
    <text evidence="3">The sequence shown here is derived from an EMBL/GenBank/DDBJ whole genome shotgun (WGS) entry which is preliminary data.</text>
</comment>
<protein>
    <recommendedName>
        <fullName evidence="5">Acyl esterase</fullName>
    </recommendedName>
</protein>
<dbReference type="AlphaFoldDB" id="A0A433JU07"/>
<evidence type="ECO:0000256" key="1">
    <source>
        <dbReference type="SAM" id="MobiDB-lite"/>
    </source>
</evidence>
<keyword evidence="4" id="KW-1185">Reference proteome</keyword>
<keyword evidence="2" id="KW-1133">Transmembrane helix</keyword>
<keyword evidence="2" id="KW-0812">Transmembrane</keyword>
<gene>
    <name evidence="3" type="ORF">ELQ94_09045</name>
</gene>
<keyword evidence="2" id="KW-0472">Membrane</keyword>
<accession>A0A433JU07</accession>
<sequence length="200" mass="20254">MSSYSTRSLLQCAAIAAASAIALVLAGPVTTWLAALSAPVYAVVASIHILGPMIALRWTRLPWAATLTAFLAALIAMPFSALGFLLVPALVLPAVAIDVVVLLVRPRGRALGLYAGALAGGLVIFAISFVVIPADVVHPALVATLLVARLSAYAGAMRLARSVSTGLVRAGVRPAVDTDPRPSGGPGAGAGSGKRSTQTR</sequence>
<name>A0A433JU07_9MICO</name>
<feature type="region of interest" description="Disordered" evidence="1">
    <location>
        <begin position="173"/>
        <end position="200"/>
    </location>
</feature>
<feature type="transmembrane region" description="Helical" evidence="2">
    <location>
        <begin position="85"/>
        <end position="104"/>
    </location>
</feature>